<gene>
    <name evidence="1" type="ORF">NQF69_12705</name>
</gene>
<feature type="non-terminal residue" evidence="1">
    <location>
        <position position="155"/>
    </location>
</feature>
<evidence type="ECO:0000313" key="1">
    <source>
        <dbReference type="EMBL" id="MDT3453616.1"/>
    </source>
</evidence>
<protein>
    <submittedName>
        <fullName evidence="1">Uncharacterized protein</fullName>
    </submittedName>
</protein>
<dbReference type="AlphaFoldDB" id="A0AAW8VB74"/>
<proteinExistence type="predicted"/>
<feature type="non-terminal residue" evidence="1">
    <location>
        <position position="1"/>
    </location>
</feature>
<organism evidence="1 2">
    <name type="scientific">Pasteurella multocida</name>
    <dbReference type="NCBI Taxonomy" id="747"/>
    <lineage>
        <taxon>Bacteria</taxon>
        <taxon>Pseudomonadati</taxon>
        <taxon>Pseudomonadota</taxon>
        <taxon>Gammaproteobacteria</taxon>
        <taxon>Pasteurellales</taxon>
        <taxon>Pasteurellaceae</taxon>
        <taxon>Pasteurella</taxon>
    </lineage>
</organism>
<dbReference type="EMBL" id="JANIEN010000073">
    <property type="protein sequence ID" value="MDT3453616.1"/>
    <property type="molecule type" value="Genomic_DNA"/>
</dbReference>
<dbReference type="Proteomes" id="UP001182304">
    <property type="component" value="Unassembled WGS sequence"/>
</dbReference>
<comment type="caution">
    <text evidence="1">The sequence shown here is derived from an EMBL/GenBank/DDBJ whole genome shotgun (WGS) entry which is preliminary data.</text>
</comment>
<sequence>WVSSPEFTNTPYGVHYDMVKVTDKGVDNVVSHIQETYSDEACLFALSQTTSFVSTLNKATFPMKYTTDIEGVNGIKQLISGSFKLLQNFAEVYKQSQFIHVRIGTMFDLSSDASHFRLGVELFDENKAPITTALDSHIKSGQLKVDGNKYKMDRN</sequence>
<dbReference type="RefSeq" id="WP_312615413.1">
    <property type="nucleotide sequence ID" value="NZ_JANIEN010000073.1"/>
</dbReference>
<reference evidence="1" key="1">
    <citation type="submission" date="2022-07" db="EMBL/GenBank/DDBJ databases">
        <title>Sequence of Pasteurella multocoda 17BRD-035.</title>
        <authorList>
            <person name="Roy Chowdhury P."/>
            <person name="Alhamami T."/>
            <person name="Trott D.J."/>
            <person name="Djordvevic S.P."/>
        </authorList>
    </citation>
    <scope>NUCLEOTIDE SEQUENCE</scope>
    <source>
        <strain evidence="1">17BRD-035</strain>
    </source>
</reference>
<name>A0AAW8VB74_PASMD</name>
<accession>A0AAW8VB74</accession>
<evidence type="ECO:0000313" key="2">
    <source>
        <dbReference type="Proteomes" id="UP001182304"/>
    </source>
</evidence>